<name>A0AAV2CYA5_9ROSI</name>
<accession>A0AAV2CYA5</accession>
<dbReference type="AlphaFoldDB" id="A0AAV2CYA5"/>
<feature type="region of interest" description="Disordered" evidence="1">
    <location>
        <begin position="54"/>
        <end position="109"/>
    </location>
</feature>
<feature type="compositionally biased region" description="Basic and acidic residues" evidence="1">
    <location>
        <begin position="88"/>
        <end position="100"/>
    </location>
</feature>
<proteinExistence type="predicted"/>
<dbReference type="EMBL" id="OZ034814">
    <property type="protein sequence ID" value="CAL1361101.1"/>
    <property type="molecule type" value="Genomic_DNA"/>
</dbReference>
<evidence type="ECO:0000313" key="2">
    <source>
        <dbReference type="EMBL" id="CAL1361101.1"/>
    </source>
</evidence>
<evidence type="ECO:0000256" key="1">
    <source>
        <dbReference type="SAM" id="MobiDB-lite"/>
    </source>
</evidence>
<keyword evidence="3" id="KW-1185">Reference proteome</keyword>
<reference evidence="2 3" key="1">
    <citation type="submission" date="2024-04" db="EMBL/GenBank/DDBJ databases">
        <authorList>
            <person name="Fracassetti M."/>
        </authorList>
    </citation>
    <scope>NUCLEOTIDE SEQUENCE [LARGE SCALE GENOMIC DNA]</scope>
</reference>
<feature type="compositionally biased region" description="Basic and acidic residues" evidence="1">
    <location>
        <begin position="20"/>
        <end position="30"/>
    </location>
</feature>
<feature type="compositionally biased region" description="Polar residues" evidence="1">
    <location>
        <begin position="54"/>
        <end position="85"/>
    </location>
</feature>
<dbReference type="Proteomes" id="UP001497516">
    <property type="component" value="Chromosome 10"/>
</dbReference>
<evidence type="ECO:0000313" key="3">
    <source>
        <dbReference type="Proteomes" id="UP001497516"/>
    </source>
</evidence>
<gene>
    <name evidence="2" type="ORF">LTRI10_LOCUS8494</name>
</gene>
<feature type="region of interest" description="Disordered" evidence="1">
    <location>
        <begin position="1"/>
        <end position="36"/>
    </location>
</feature>
<protein>
    <submittedName>
        <fullName evidence="2">Uncharacterized protein</fullName>
    </submittedName>
</protein>
<organism evidence="2 3">
    <name type="scientific">Linum trigynum</name>
    <dbReference type="NCBI Taxonomy" id="586398"/>
    <lineage>
        <taxon>Eukaryota</taxon>
        <taxon>Viridiplantae</taxon>
        <taxon>Streptophyta</taxon>
        <taxon>Embryophyta</taxon>
        <taxon>Tracheophyta</taxon>
        <taxon>Spermatophyta</taxon>
        <taxon>Magnoliopsida</taxon>
        <taxon>eudicotyledons</taxon>
        <taxon>Gunneridae</taxon>
        <taxon>Pentapetalae</taxon>
        <taxon>rosids</taxon>
        <taxon>fabids</taxon>
        <taxon>Malpighiales</taxon>
        <taxon>Linaceae</taxon>
        <taxon>Linum</taxon>
    </lineage>
</organism>
<sequence>MVVWEVEDRSSFPSPSARFGPDRESPHDPTARSGVNIRAGAAAVGHIQPLSISASHPTALSPTTVKTTVTSGHLPSWTAPISGQPKNLRRERVQGREPSHRALNLENRR</sequence>
<feature type="compositionally biased region" description="Basic and acidic residues" evidence="1">
    <location>
        <begin position="1"/>
        <end position="10"/>
    </location>
</feature>